<keyword evidence="1" id="KW-0472">Membrane</keyword>
<dbReference type="Proteomes" id="UP000733379">
    <property type="component" value="Unassembled WGS sequence"/>
</dbReference>
<protein>
    <submittedName>
        <fullName evidence="2">Uncharacterized protein</fullName>
    </submittedName>
</protein>
<gene>
    <name evidence="2" type="ORF">KO481_31250</name>
</gene>
<reference evidence="2 3" key="1">
    <citation type="submission" date="2021-06" db="EMBL/GenBank/DDBJ databases">
        <title>Actinomycetes sequencing.</title>
        <authorList>
            <person name="Shan Q."/>
        </authorList>
    </citation>
    <scope>NUCLEOTIDE SEQUENCE [LARGE SCALE GENOMIC DNA]</scope>
    <source>
        <strain evidence="2 3">NEAU-G5</strain>
    </source>
</reference>
<sequence length="262" mass="29212">MQRFKYWLRGRLLADGADDVEVDRPLGAQTPGLLWRNGSRLFAVEVHSAPVDIGHAAERTARLRAVGVDEVLWMCPPGFWVGHLPAVAIDDFAAAGCEYQVVSGLLGVGPTGTAAPCEEPRPVRDVMREWVTGALAFGWRDEITGGWAAVSTWEQHTRAQAARIAQQRQELMNQRTALALARKATREKAKQVHKLMHRLERSEQIADELDAARRKISDHNRIDATYRLTLARQRAALTHWQLITCFAMLIIVAFIGSAVILH</sequence>
<feature type="transmembrane region" description="Helical" evidence="1">
    <location>
        <begin position="242"/>
        <end position="261"/>
    </location>
</feature>
<accession>A0ABS6B8B9</accession>
<proteinExistence type="predicted"/>
<keyword evidence="1" id="KW-1133">Transmembrane helix</keyword>
<keyword evidence="3" id="KW-1185">Reference proteome</keyword>
<dbReference type="EMBL" id="JAHKNI010000012">
    <property type="protein sequence ID" value="MBU3065986.1"/>
    <property type="molecule type" value="Genomic_DNA"/>
</dbReference>
<evidence type="ECO:0000313" key="2">
    <source>
        <dbReference type="EMBL" id="MBU3065986.1"/>
    </source>
</evidence>
<organism evidence="2 3">
    <name type="scientific">Nocardia albiluteola</name>
    <dbReference type="NCBI Taxonomy" id="2842303"/>
    <lineage>
        <taxon>Bacteria</taxon>
        <taxon>Bacillati</taxon>
        <taxon>Actinomycetota</taxon>
        <taxon>Actinomycetes</taxon>
        <taxon>Mycobacteriales</taxon>
        <taxon>Nocardiaceae</taxon>
        <taxon>Nocardia</taxon>
    </lineage>
</organism>
<keyword evidence="1" id="KW-0812">Transmembrane</keyword>
<evidence type="ECO:0000256" key="1">
    <source>
        <dbReference type="SAM" id="Phobius"/>
    </source>
</evidence>
<comment type="caution">
    <text evidence="2">The sequence shown here is derived from an EMBL/GenBank/DDBJ whole genome shotgun (WGS) entry which is preliminary data.</text>
</comment>
<evidence type="ECO:0000313" key="3">
    <source>
        <dbReference type="Proteomes" id="UP000733379"/>
    </source>
</evidence>
<name>A0ABS6B8B9_9NOCA</name>